<accession>A0A934M9E9</accession>
<dbReference type="PANTHER" id="PTHR32125">
    <property type="entry name" value="2-C-METHYL-D-ERYTHRITOL 4-PHOSPHATE CYTIDYLYLTRANSFERASE, CHLOROPLASTIC"/>
    <property type="match status" value="1"/>
</dbReference>
<dbReference type="Pfam" id="PF01128">
    <property type="entry name" value="IspD"/>
    <property type="match status" value="1"/>
</dbReference>
<keyword evidence="6 7" id="KW-0414">Isoprene biosynthesis</keyword>
<feature type="site" description="Positions MEP for the nucleophilic attack" evidence="7">
    <location>
        <position position="242"/>
    </location>
</feature>
<evidence type="ECO:0000256" key="1">
    <source>
        <dbReference type="ARBA" id="ARBA00001282"/>
    </source>
</evidence>
<reference evidence="8" key="1">
    <citation type="submission" date="2020-12" db="EMBL/GenBank/DDBJ databases">
        <title>Sanguibacter suaedae sp. nov., isolated from Suaeda aralocaspica.</title>
        <authorList>
            <person name="Ma Q."/>
        </authorList>
    </citation>
    <scope>NUCLEOTIDE SEQUENCE</scope>
    <source>
        <strain evidence="8">YZGR15</strain>
    </source>
</reference>
<name>A0A934M9E9_9MICO</name>
<proteinExistence type="inferred from homology"/>
<dbReference type="PROSITE" id="PS01295">
    <property type="entry name" value="ISPD"/>
    <property type="match status" value="1"/>
</dbReference>
<dbReference type="CDD" id="cd02516">
    <property type="entry name" value="CDP-ME_synthetase"/>
    <property type="match status" value="1"/>
</dbReference>
<keyword evidence="4 7" id="KW-0808">Transferase</keyword>
<sequence length="283" mass="28598">MSSDSPSDGRPAPRARVVAVLTAAGSGSRLGLGYPKALVAVLGRPLVAHAARQLARTELVERIVVTAPGSHLDEVRSAVADAAISVPWEVVAGGRTRQESVGIGLAALAAACPGAAPDVVLVHDAARPFAPPALVARIVDAVRQGYSAVIPGYAVTDTMKLVAPALDAAGTGPELVAGTADRTSLRAVQTPQGFTWDLLVRAHAAGEERARSEETAATDDASLVEAVGETVWVVEGDVAALKITTPHDLAVAELLAAQVLADEDILVGPGPSGLTGPGGPDTP</sequence>
<organism evidence="8 9">
    <name type="scientific">Sanguibacter suaedae</name>
    <dbReference type="NCBI Taxonomy" id="2795737"/>
    <lineage>
        <taxon>Bacteria</taxon>
        <taxon>Bacillati</taxon>
        <taxon>Actinomycetota</taxon>
        <taxon>Actinomycetes</taxon>
        <taxon>Micrococcales</taxon>
        <taxon>Sanguibacteraceae</taxon>
        <taxon>Sanguibacter</taxon>
    </lineage>
</organism>
<comment type="pathway">
    <text evidence="2 7">Isoprenoid biosynthesis; isopentenyl diphosphate biosynthesis via DXP pathway; isopentenyl diphosphate from 1-deoxy-D-xylulose 5-phosphate: step 2/6.</text>
</comment>
<evidence type="ECO:0000256" key="4">
    <source>
        <dbReference type="ARBA" id="ARBA00022679"/>
    </source>
</evidence>
<comment type="function">
    <text evidence="7">Catalyzes the formation of 4-diphosphocytidyl-2-C-methyl-D-erythritol from CTP and 2-C-methyl-D-erythritol 4-phosphate (MEP).</text>
</comment>
<dbReference type="InterPro" id="IPR034683">
    <property type="entry name" value="IspD/TarI"/>
</dbReference>
<feature type="site" description="Transition state stabilizer" evidence="7">
    <location>
        <position position="29"/>
    </location>
</feature>
<gene>
    <name evidence="7" type="primary">ispD</name>
    <name evidence="8" type="ORF">JAV76_05780</name>
</gene>
<evidence type="ECO:0000256" key="2">
    <source>
        <dbReference type="ARBA" id="ARBA00004787"/>
    </source>
</evidence>
<dbReference type="InterPro" id="IPR018294">
    <property type="entry name" value="ISPD_synthase_CS"/>
</dbReference>
<evidence type="ECO:0000256" key="5">
    <source>
        <dbReference type="ARBA" id="ARBA00022695"/>
    </source>
</evidence>
<comment type="similarity">
    <text evidence="3 7">Belongs to the IspD/TarI cytidylyltransferase family. IspD subfamily.</text>
</comment>
<dbReference type="InterPro" id="IPR050088">
    <property type="entry name" value="IspD/TarI_cytidylyltransf_bact"/>
</dbReference>
<dbReference type="InterPro" id="IPR029044">
    <property type="entry name" value="Nucleotide-diphossugar_trans"/>
</dbReference>
<comment type="caution">
    <text evidence="8">The sequence shown here is derived from an EMBL/GenBank/DDBJ whole genome shotgun (WGS) entry which is preliminary data.</text>
</comment>
<evidence type="ECO:0000313" key="8">
    <source>
        <dbReference type="EMBL" id="MBI9114520.1"/>
    </source>
</evidence>
<feature type="site" description="Transition state stabilizer" evidence="7">
    <location>
        <position position="36"/>
    </location>
</feature>
<dbReference type="FunFam" id="3.90.550.10:FF:000003">
    <property type="entry name" value="2-C-methyl-D-erythritol 4-phosphate cytidylyltransferase"/>
    <property type="match status" value="1"/>
</dbReference>
<evidence type="ECO:0000313" key="9">
    <source>
        <dbReference type="Proteomes" id="UP000602087"/>
    </source>
</evidence>
<dbReference type="SUPFAM" id="SSF53448">
    <property type="entry name" value="Nucleotide-diphospho-sugar transferases"/>
    <property type="match status" value="1"/>
</dbReference>
<dbReference type="RefSeq" id="WP_198733356.1">
    <property type="nucleotide sequence ID" value="NZ_JAEINH010000004.1"/>
</dbReference>
<evidence type="ECO:0000256" key="3">
    <source>
        <dbReference type="ARBA" id="ARBA00009789"/>
    </source>
</evidence>
<dbReference type="GO" id="GO:0019288">
    <property type="term" value="P:isopentenyl diphosphate biosynthetic process, methylerythritol 4-phosphate pathway"/>
    <property type="evidence" value="ECO:0007669"/>
    <property type="project" value="UniProtKB-UniRule"/>
</dbReference>
<dbReference type="Proteomes" id="UP000602087">
    <property type="component" value="Unassembled WGS sequence"/>
</dbReference>
<keyword evidence="9" id="KW-1185">Reference proteome</keyword>
<dbReference type="GO" id="GO:0050518">
    <property type="term" value="F:2-C-methyl-D-erythritol 4-phosphate cytidylyltransferase activity"/>
    <property type="evidence" value="ECO:0007669"/>
    <property type="project" value="UniProtKB-UniRule"/>
</dbReference>
<dbReference type="HAMAP" id="MF_00108">
    <property type="entry name" value="IspD"/>
    <property type="match status" value="1"/>
</dbReference>
<feature type="site" description="Positions MEP for the nucleophilic attack" evidence="7">
    <location>
        <position position="182"/>
    </location>
</feature>
<evidence type="ECO:0000256" key="6">
    <source>
        <dbReference type="ARBA" id="ARBA00023229"/>
    </source>
</evidence>
<dbReference type="InterPro" id="IPR001228">
    <property type="entry name" value="IspD"/>
</dbReference>
<dbReference type="PANTHER" id="PTHR32125:SF4">
    <property type="entry name" value="2-C-METHYL-D-ERYTHRITOL 4-PHOSPHATE CYTIDYLYLTRANSFERASE, CHLOROPLASTIC"/>
    <property type="match status" value="1"/>
</dbReference>
<keyword evidence="5 7" id="KW-0548">Nucleotidyltransferase</keyword>
<dbReference type="AlphaFoldDB" id="A0A934M9E9"/>
<dbReference type="EC" id="2.7.7.60" evidence="7"/>
<dbReference type="NCBIfam" id="TIGR00453">
    <property type="entry name" value="ispD"/>
    <property type="match status" value="1"/>
</dbReference>
<dbReference type="Gene3D" id="3.90.550.10">
    <property type="entry name" value="Spore Coat Polysaccharide Biosynthesis Protein SpsA, Chain A"/>
    <property type="match status" value="1"/>
</dbReference>
<dbReference type="EMBL" id="JAEINH010000004">
    <property type="protein sequence ID" value="MBI9114520.1"/>
    <property type="molecule type" value="Genomic_DNA"/>
</dbReference>
<comment type="catalytic activity">
    <reaction evidence="1 7">
        <text>2-C-methyl-D-erythritol 4-phosphate + CTP + H(+) = 4-CDP-2-C-methyl-D-erythritol + diphosphate</text>
        <dbReference type="Rhea" id="RHEA:13429"/>
        <dbReference type="ChEBI" id="CHEBI:15378"/>
        <dbReference type="ChEBI" id="CHEBI:33019"/>
        <dbReference type="ChEBI" id="CHEBI:37563"/>
        <dbReference type="ChEBI" id="CHEBI:57823"/>
        <dbReference type="ChEBI" id="CHEBI:58262"/>
        <dbReference type="EC" id="2.7.7.60"/>
    </reaction>
</comment>
<protein>
    <recommendedName>
        <fullName evidence="7">2-C-methyl-D-erythritol 4-phosphate cytidylyltransferase</fullName>
        <ecNumber evidence="7">2.7.7.60</ecNumber>
    </recommendedName>
    <alternativeName>
        <fullName evidence="7">4-diphosphocytidyl-2C-methyl-D-erythritol synthase</fullName>
    </alternativeName>
    <alternativeName>
        <fullName evidence="7">MEP cytidylyltransferase</fullName>
        <shortName evidence="7">MCT</shortName>
    </alternativeName>
</protein>
<evidence type="ECO:0000256" key="7">
    <source>
        <dbReference type="HAMAP-Rule" id="MF_00108"/>
    </source>
</evidence>